<comment type="similarity">
    <text evidence="1">Belongs to the peptidase M43B family.</text>
</comment>
<dbReference type="GO" id="GO:0006508">
    <property type="term" value="P:proteolysis"/>
    <property type="evidence" value="ECO:0007669"/>
    <property type="project" value="UniProtKB-KW"/>
</dbReference>
<keyword evidence="7" id="KW-0482">Metalloprotease</keyword>
<dbReference type="Pfam" id="PF05572">
    <property type="entry name" value="Peptidase_M43"/>
    <property type="match status" value="1"/>
</dbReference>
<evidence type="ECO:0000313" key="10">
    <source>
        <dbReference type="EMBL" id="KAJ3213095.1"/>
    </source>
</evidence>
<dbReference type="SUPFAM" id="SSF55486">
    <property type="entry name" value="Metalloproteases ('zincins'), catalytic domain"/>
    <property type="match status" value="1"/>
</dbReference>
<protein>
    <recommendedName>
        <fullName evidence="9">Peptidase M43 pregnancy-associated plasma-A domain-containing protein</fullName>
    </recommendedName>
</protein>
<evidence type="ECO:0000256" key="2">
    <source>
        <dbReference type="ARBA" id="ARBA00022670"/>
    </source>
</evidence>
<keyword evidence="3" id="KW-0479">Metal-binding</keyword>
<proteinExistence type="inferred from homology"/>
<evidence type="ECO:0000256" key="7">
    <source>
        <dbReference type="ARBA" id="ARBA00023049"/>
    </source>
</evidence>
<dbReference type="CDD" id="cd04275">
    <property type="entry name" value="ZnMc_pappalysin_like"/>
    <property type="match status" value="1"/>
</dbReference>
<organism evidence="10 11">
    <name type="scientific">Clydaea vesicula</name>
    <dbReference type="NCBI Taxonomy" id="447962"/>
    <lineage>
        <taxon>Eukaryota</taxon>
        <taxon>Fungi</taxon>
        <taxon>Fungi incertae sedis</taxon>
        <taxon>Chytridiomycota</taxon>
        <taxon>Chytridiomycota incertae sedis</taxon>
        <taxon>Chytridiomycetes</taxon>
        <taxon>Lobulomycetales</taxon>
        <taxon>Lobulomycetaceae</taxon>
        <taxon>Clydaea</taxon>
    </lineage>
</organism>
<dbReference type="EMBL" id="JADGJW010000746">
    <property type="protein sequence ID" value="KAJ3213095.1"/>
    <property type="molecule type" value="Genomic_DNA"/>
</dbReference>
<evidence type="ECO:0000256" key="8">
    <source>
        <dbReference type="ARBA" id="ARBA00023157"/>
    </source>
</evidence>
<keyword evidence="4" id="KW-0732">Signal</keyword>
<dbReference type="Proteomes" id="UP001211065">
    <property type="component" value="Unassembled WGS sequence"/>
</dbReference>
<dbReference type="AlphaFoldDB" id="A0AAD5TX29"/>
<evidence type="ECO:0000256" key="1">
    <source>
        <dbReference type="ARBA" id="ARBA00008721"/>
    </source>
</evidence>
<evidence type="ECO:0000256" key="4">
    <source>
        <dbReference type="ARBA" id="ARBA00022729"/>
    </source>
</evidence>
<feature type="domain" description="Peptidase M43 pregnancy-associated plasma-A" evidence="9">
    <location>
        <begin position="132"/>
        <end position="264"/>
    </location>
</feature>
<evidence type="ECO:0000256" key="3">
    <source>
        <dbReference type="ARBA" id="ARBA00022723"/>
    </source>
</evidence>
<reference evidence="10" key="1">
    <citation type="submission" date="2020-05" db="EMBL/GenBank/DDBJ databases">
        <title>Phylogenomic resolution of chytrid fungi.</title>
        <authorList>
            <person name="Stajich J.E."/>
            <person name="Amses K."/>
            <person name="Simmons R."/>
            <person name="Seto K."/>
            <person name="Myers J."/>
            <person name="Bonds A."/>
            <person name="Quandt C.A."/>
            <person name="Barry K."/>
            <person name="Liu P."/>
            <person name="Grigoriev I."/>
            <person name="Longcore J.E."/>
            <person name="James T.Y."/>
        </authorList>
    </citation>
    <scope>NUCLEOTIDE SEQUENCE</scope>
    <source>
        <strain evidence="10">JEL0476</strain>
    </source>
</reference>
<keyword evidence="11" id="KW-1185">Reference proteome</keyword>
<keyword evidence="2" id="KW-0645">Protease</keyword>
<keyword evidence="6" id="KW-0862">Zinc</keyword>
<evidence type="ECO:0000256" key="6">
    <source>
        <dbReference type="ARBA" id="ARBA00022833"/>
    </source>
</evidence>
<keyword evidence="8" id="KW-1015">Disulfide bond</keyword>
<dbReference type="PANTHER" id="PTHR47466:SF1">
    <property type="entry name" value="METALLOPROTEASE MEP1 (AFU_ORTHOLOGUE AFUA_1G07730)-RELATED"/>
    <property type="match status" value="1"/>
</dbReference>
<dbReference type="GO" id="GO:0008237">
    <property type="term" value="F:metallopeptidase activity"/>
    <property type="evidence" value="ECO:0007669"/>
    <property type="project" value="UniProtKB-KW"/>
</dbReference>
<sequence>ILSALVLAASSVKIDKKWCATREMSAEKDAVVSQNFGVVNTFLSRPQLTKIKVHFHIITSEEDGQVVGDITTDQIHRQVKRLNDAYLNYGFKFSTESTTRIKNSSWYNVVPESQEEIDMKTSLRKGSAEELNFYVANIGDGLLGWATFPSDYQEAPKMDGVVCLQGSLPGGNAENYNLGDTATHEVGHWLGLYHTFQGGCSNERGDYVSDTPAEASPAFECPVGRNTCTGEKFPGDDPITNYMDYTYDTCMNSFTPGQGERMKKLWGSFRAGK</sequence>
<gene>
    <name evidence="10" type="ORF">HK099_007572</name>
</gene>
<name>A0AAD5TX29_9FUNG</name>
<accession>A0AAD5TX29</accession>
<dbReference type="InterPro" id="IPR024079">
    <property type="entry name" value="MetalloPept_cat_dom_sf"/>
</dbReference>
<comment type="caution">
    <text evidence="10">The sequence shown here is derived from an EMBL/GenBank/DDBJ whole genome shotgun (WGS) entry which is preliminary data.</text>
</comment>
<keyword evidence="5" id="KW-0378">Hydrolase</keyword>
<evidence type="ECO:0000256" key="5">
    <source>
        <dbReference type="ARBA" id="ARBA00022801"/>
    </source>
</evidence>
<evidence type="ECO:0000259" key="9">
    <source>
        <dbReference type="Pfam" id="PF05572"/>
    </source>
</evidence>
<dbReference type="Gene3D" id="3.40.390.10">
    <property type="entry name" value="Collagenase (Catalytic Domain)"/>
    <property type="match status" value="1"/>
</dbReference>
<evidence type="ECO:0000313" key="11">
    <source>
        <dbReference type="Proteomes" id="UP001211065"/>
    </source>
</evidence>
<dbReference type="PANTHER" id="PTHR47466">
    <property type="match status" value="1"/>
</dbReference>
<feature type="non-terminal residue" evidence="10">
    <location>
        <position position="1"/>
    </location>
</feature>
<dbReference type="GO" id="GO:0046872">
    <property type="term" value="F:metal ion binding"/>
    <property type="evidence" value="ECO:0007669"/>
    <property type="project" value="UniProtKB-KW"/>
</dbReference>
<dbReference type="InterPro" id="IPR008754">
    <property type="entry name" value="Peptidase_M43"/>
</dbReference>